<organism evidence="5 6">
    <name type="scientific">Thiorhodovibrio frisius</name>
    <dbReference type="NCBI Taxonomy" id="631362"/>
    <lineage>
        <taxon>Bacteria</taxon>
        <taxon>Pseudomonadati</taxon>
        <taxon>Pseudomonadota</taxon>
        <taxon>Gammaproteobacteria</taxon>
        <taxon>Chromatiales</taxon>
        <taxon>Chromatiaceae</taxon>
        <taxon>Thiorhodovibrio</taxon>
    </lineage>
</organism>
<evidence type="ECO:0000313" key="5">
    <source>
        <dbReference type="EMBL" id="EIC23458.1"/>
    </source>
</evidence>
<sequence length="308" mass="34988">MLVGKFHKNSLPGKTMKLFIAIPVFNRLEQTRECVESLERSAFRDFEIVICDDGSTDGTGEYLAEHHPDVKVLRGDGQLWWTGGINRCLEYILPLAADEDLVLTLNNDVVVGPEFLDRMIEAHHARPRALIGSMVVFKDDPGRIETAESVHNWTTAKKGYANRFGEPVTDRHHGLTSVPKLCGKGVLIPVTVFRNIGVYDRHAFPHYAADEDFSMRAANAGYEVLLNFDGRVLSDYKATGIGTRHTRPVLGEFFRSLFSRRSPNNLIIKWRLTFRHCPRLLIPQHLLLDLARTAGGFLKRYIQYHLQH</sequence>
<dbReference type="InterPro" id="IPR001173">
    <property type="entry name" value="Glyco_trans_2-like"/>
</dbReference>
<dbReference type="Pfam" id="PF00535">
    <property type="entry name" value="Glycos_transf_2"/>
    <property type="match status" value="1"/>
</dbReference>
<dbReference type="STRING" id="631362.Thi970DRAFT_01126"/>
<keyword evidence="6" id="KW-1185">Reference proteome</keyword>
<dbReference type="GO" id="GO:0016757">
    <property type="term" value="F:glycosyltransferase activity"/>
    <property type="evidence" value="ECO:0007669"/>
    <property type="project" value="UniProtKB-KW"/>
</dbReference>
<comment type="similarity">
    <text evidence="1">Belongs to the glycosyltransferase 2 family.</text>
</comment>
<evidence type="ECO:0000313" key="6">
    <source>
        <dbReference type="Proteomes" id="UP000002964"/>
    </source>
</evidence>
<evidence type="ECO:0000256" key="3">
    <source>
        <dbReference type="ARBA" id="ARBA00022679"/>
    </source>
</evidence>
<dbReference type="AlphaFoldDB" id="H8YYD2"/>
<reference evidence="5 6" key="2">
    <citation type="submission" date="2011-11" db="EMBL/GenBank/DDBJ databases">
        <authorList>
            <consortium name="US DOE Joint Genome Institute"/>
            <person name="Lucas S."/>
            <person name="Han J."/>
            <person name="Lapidus A."/>
            <person name="Cheng J.-F."/>
            <person name="Goodwin L."/>
            <person name="Pitluck S."/>
            <person name="Peters L."/>
            <person name="Ovchinnikova G."/>
            <person name="Zhang X."/>
            <person name="Detter J.C."/>
            <person name="Han C."/>
            <person name="Tapia R."/>
            <person name="Land M."/>
            <person name="Hauser L."/>
            <person name="Kyrpides N."/>
            <person name="Ivanova N."/>
            <person name="Pagani I."/>
            <person name="Vogl K."/>
            <person name="Liu Z."/>
            <person name="Overmann J."/>
            <person name="Frigaard N.-U."/>
            <person name="Bryant D."/>
            <person name="Woyke T."/>
        </authorList>
    </citation>
    <scope>NUCLEOTIDE SEQUENCE [LARGE SCALE GENOMIC DNA]</scope>
    <source>
        <strain evidence="5 6">970</strain>
    </source>
</reference>
<dbReference type="eggNOG" id="COG1216">
    <property type="taxonomic scope" value="Bacteria"/>
</dbReference>
<feature type="domain" description="Glycosyltransferase 2-like" evidence="4">
    <location>
        <begin position="20"/>
        <end position="175"/>
    </location>
</feature>
<dbReference type="InterPro" id="IPR029044">
    <property type="entry name" value="Nucleotide-diphossugar_trans"/>
</dbReference>
<dbReference type="PANTHER" id="PTHR43179:SF12">
    <property type="entry name" value="GALACTOFURANOSYLTRANSFERASE GLFT2"/>
    <property type="match status" value="1"/>
</dbReference>
<protein>
    <submittedName>
        <fullName evidence="5">Putative glycosyltransferase</fullName>
    </submittedName>
</protein>
<name>H8YYD2_9GAMM</name>
<evidence type="ECO:0000256" key="2">
    <source>
        <dbReference type="ARBA" id="ARBA00022676"/>
    </source>
</evidence>
<keyword evidence="3 5" id="KW-0808">Transferase</keyword>
<dbReference type="HOGENOM" id="CLU_023845_5_0_6"/>
<evidence type="ECO:0000259" key="4">
    <source>
        <dbReference type="Pfam" id="PF00535"/>
    </source>
</evidence>
<keyword evidence="2" id="KW-0328">Glycosyltransferase</keyword>
<dbReference type="PANTHER" id="PTHR43179">
    <property type="entry name" value="RHAMNOSYLTRANSFERASE WBBL"/>
    <property type="match status" value="1"/>
</dbReference>
<gene>
    <name evidence="5" type="ORF">Thi970DRAFT_01126</name>
</gene>
<dbReference type="Gene3D" id="3.90.550.10">
    <property type="entry name" value="Spore Coat Polysaccharide Biosynthesis Protein SpsA, Chain A"/>
    <property type="match status" value="1"/>
</dbReference>
<evidence type="ECO:0000256" key="1">
    <source>
        <dbReference type="ARBA" id="ARBA00006739"/>
    </source>
</evidence>
<dbReference type="SUPFAM" id="SSF53448">
    <property type="entry name" value="Nucleotide-diphospho-sugar transferases"/>
    <property type="match status" value="1"/>
</dbReference>
<dbReference type="EMBL" id="JH603168">
    <property type="protein sequence ID" value="EIC23458.1"/>
    <property type="molecule type" value="Genomic_DNA"/>
</dbReference>
<accession>H8YYD2</accession>
<dbReference type="Proteomes" id="UP000002964">
    <property type="component" value="Unassembled WGS sequence"/>
</dbReference>
<proteinExistence type="inferred from homology"/>
<reference evidence="6" key="1">
    <citation type="submission" date="2011-06" db="EMBL/GenBank/DDBJ databases">
        <authorList>
            <consortium name="US DOE Joint Genome Institute (JGI-PGF)"/>
            <person name="Lucas S."/>
            <person name="Han J."/>
            <person name="Lapidus A."/>
            <person name="Cheng J.-F."/>
            <person name="Goodwin L."/>
            <person name="Pitluck S."/>
            <person name="Peters L."/>
            <person name="Land M.L."/>
            <person name="Hauser L."/>
            <person name="Vogl K."/>
            <person name="Liu Z."/>
            <person name="Overmann J."/>
            <person name="Frigaard N.-U."/>
            <person name="Bryant D.A."/>
            <person name="Woyke T.J."/>
        </authorList>
    </citation>
    <scope>NUCLEOTIDE SEQUENCE [LARGE SCALE GENOMIC DNA]</scope>
    <source>
        <strain evidence="6">970</strain>
    </source>
</reference>